<proteinExistence type="predicted"/>
<keyword evidence="3" id="KW-1185">Reference proteome</keyword>
<evidence type="ECO:0000313" key="3">
    <source>
        <dbReference type="Proteomes" id="UP000314294"/>
    </source>
</evidence>
<name>A0A4Z2FJV3_9TELE</name>
<dbReference type="AlphaFoldDB" id="A0A4Z2FJV3"/>
<comment type="caution">
    <text evidence="2">The sequence shown here is derived from an EMBL/GenBank/DDBJ whole genome shotgun (WGS) entry which is preliminary data.</text>
</comment>
<dbReference type="EMBL" id="SRLO01001108">
    <property type="protein sequence ID" value="TNN41429.1"/>
    <property type="molecule type" value="Genomic_DNA"/>
</dbReference>
<evidence type="ECO:0000256" key="1">
    <source>
        <dbReference type="SAM" id="MobiDB-lite"/>
    </source>
</evidence>
<feature type="region of interest" description="Disordered" evidence="1">
    <location>
        <begin position="18"/>
        <end position="90"/>
    </location>
</feature>
<evidence type="ECO:0000313" key="2">
    <source>
        <dbReference type="EMBL" id="TNN41429.1"/>
    </source>
</evidence>
<gene>
    <name evidence="2" type="ORF">EYF80_048391</name>
</gene>
<accession>A0A4Z2FJV3</accession>
<dbReference type="Proteomes" id="UP000314294">
    <property type="component" value="Unassembled WGS sequence"/>
</dbReference>
<sequence>MADLAFLVGTTPPFVVQGRVYGNTPPPSADGWGSSHRLDTSSPGDDLAMTSERIGTAGHAQSTGTSPRGPHGRRRRRRRRRRPVQQCASDGSLITNNANITVGGGAVFRGRGAVSAPEEATVARLGSSKNSVTVWDLSEVSALGKEMERGLVNGSGMAERRERSSKDSTLETPLTKVLGSPFFLWRSL</sequence>
<feature type="compositionally biased region" description="Basic residues" evidence="1">
    <location>
        <begin position="70"/>
        <end position="83"/>
    </location>
</feature>
<reference evidence="2 3" key="1">
    <citation type="submission" date="2019-03" db="EMBL/GenBank/DDBJ databases">
        <title>First draft genome of Liparis tanakae, snailfish: a comprehensive survey of snailfish specific genes.</title>
        <authorList>
            <person name="Kim W."/>
            <person name="Song I."/>
            <person name="Jeong J.-H."/>
            <person name="Kim D."/>
            <person name="Kim S."/>
            <person name="Ryu S."/>
            <person name="Song J.Y."/>
            <person name="Lee S.K."/>
        </authorList>
    </citation>
    <scope>NUCLEOTIDE SEQUENCE [LARGE SCALE GENOMIC DNA]</scope>
    <source>
        <tissue evidence="2">Muscle</tissue>
    </source>
</reference>
<organism evidence="2 3">
    <name type="scientific">Liparis tanakae</name>
    <name type="common">Tanaka's snailfish</name>
    <dbReference type="NCBI Taxonomy" id="230148"/>
    <lineage>
        <taxon>Eukaryota</taxon>
        <taxon>Metazoa</taxon>
        <taxon>Chordata</taxon>
        <taxon>Craniata</taxon>
        <taxon>Vertebrata</taxon>
        <taxon>Euteleostomi</taxon>
        <taxon>Actinopterygii</taxon>
        <taxon>Neopterygii</taxon>
        <taxon>Teleostei</taxon>
        <taxon>Neoteleostei</taxon>
        <taxon>Acanthomorphata</taxon>
        <taxon>Eupercaria</taxon>
        <taxon>Perciformes</taxon>
        <taxon>Cottioidei</taxon>
        <taxon>Cottales</taxon>
        <taxon>Liparidae</taxon>
        <taxon>Liparis</taxon>
    </lineage>
</organism>
<protein>
    <submittedName>
        <fullName evidence="2">Uncharacterized protein</fullName>
    </submittedName>
</protein>